<proteinExistence type="predicted"/>
<dbReference type="PANTHER" id="PTHR37610">
    <property type="entry name" value="CCHC-TYPE DOMAIN-CONTAINING PROTEIN"/>
    <property type="match status" value="1"/>
</dbReference>
<dbReference type="Proteomes" id="UP000265520">
    <property type="component" value="Unassembled WGS sequence"/>
</dbReference>
<accession>A0A392QV31</accession>
<dbReference type="EMBL" id="LXQA010161909">
    <property type="protein sequence ID" value="MCI27869.1"/>
    <property type="molecule type" value="Genomic_DNA"/>
</dbReference>
<reference evidence="3 4" key="1">
    <citation type="journal article" date="2018" name="Front. Plant Sci.">
        <title>Red Clover (Trifolium pratense) and Zigzag Clover (T. medium) - A Picture of Genomic Similarities and Differences.</title>
        <authorList>
            <person name="Dluhosova J."/>
            <person name="Istvanek J."/>
            <person name="Nedelnik J."/>
            <person name="Repkova J."/>
        </authorList>
    </citation>
    <scope>NUCLEOTIDE SEQUENCE [LARGE SCALE GENOMIC DNA]</scope>
    <source>
        <strain evidence="4">cv. 10/8</strain>
        <tissue evidence="3">Leaf</tissue>
    </source>
</reference>
<dbReference type="InterPro" id="IPR029472">
    <property type="entry name" value="Copia-like_N"/>
</dbReference>
<dbReference type="PANTHER" id="PTHR37610:SF55">
    <property type="entry name" value="RETROTRANSPOSON COPIA-LIKE N-TERMINAL DOMAIN-CONTAINING PROTEIN"/>
    <property type="match status" value="1"/>
</dbReference>
<dbReference type="Pfam" id="PF14244">
    <property type="entry name" value="Retrotran_gag_3"/>
    <property type="match status" value="1"/>
</dbReference>
<dbReference type="InterPro" id="IPR005162">
    <property type="entry name" value="Retrotrans_gag_dom"/>
</dbReference>
<keyword evidence="4" id="KW-1185">Reference proteome</keyword>
<evidence type="ECO:0000259" key="2">
    <source>
        <dbReference type="Pfam" id="PF14244"/>
    </source>
</evidence>
<comment type="caution">
    <text evidence="3">The sequence shown here is derived from an EMBL/GenBank/DDBJ whole genome shotgun (WGS) entry which is preliminary data.</text>
</comment>
<evidence type="ECO:0000259" key="1">
    <source>
        <dbReference type="Pfam" id="PF03732"/>
    </source>
</evidence>
<feature type="non-terminal residue" evidence="3">
    <location>
        <position position="172"/>
    </location>
</feature>
<evidence type="ECO:0000313" key="4">
    <source>
        <dbReference type="Proteomes" id="UP000265520"/>
    </source>
</evidence>
<dbReference type="AlphaFoldDB" id="A0A392QV31"/>
<feature type="non-terminal residue" evidence="3">
    <location>
        <position position="1"/>
    </location>
</feature>
<feature type="domain" description="Retrotransposon Copia-like N-terminal" evidence="2">
    <location>
        <begin position="13"/>
        <end position="59"/>
    </location>
</feature>
<feature type="domain" description="Retrotransposon gag" evidence="1">
    <location>
        <begin position="79"/>
        <end position="149"/>
    </location>
</feature>
<sequence>EPSSDPNSPYFVHPSDGPSSVKVTPILTGSNYHSWSRSMRRALGGKLKLDFIDGTIPVPLDAFDPSFRTWNRCNMLVVSWIMNSVSDSIAQSIVFMENALDVWNDLKERFSQGDLVRISELQQEIYALKQDSRSVTEFYSDLKLLWEELELYLPIPNCTCRQRCSCAAMRTA</sequence>
<dbReference type="Pfam" id="PF03732">
    <property type="entry name" value="Retrotrans_gag"/>
    <property type="match status" value="1"/>
</dbReference>
<name>A0A392QV31_9FABA</name>
<evidence type="ECO:0000313" key="3">
    <source>
        <dbReference type="EMBL" id="MCI27869.1"/>
    </source>
</evidence>
<protein>
    <submittedName>
        <fullName evidence="3">Retrovirus-related pol polyprotein from transposon TNT 1-94</fullName>
    </submittedName>
</protein>
<organism evidence="3 4">
    <name type="scientific">Trifolium medium</name>
    <dbReference type="NCBI Taxonomy" id="97028"/>
    <lineage>
        <taxon>Eukaryota</taxon>
        <taxon>Viridiplantae</taxon>
        <taxon>Streptophyta</taxon>
        <taxon>Embryophyta</taxon>
        <taxon>Tracheophyta</taxon>
        <taxon>Spermatophyta</taxon>
        <taxon>Magnoliopsida</taxon>
        <taxon>eudicotyledons</taxon>
        <taxon>Gunneridae</taxon>
        <taxon>Pentapetalae</taxon>
        <taxon>rosids</taxon>
        <taxon>fabids</taxon>
        <taxon>Fabales</taxon>
        <taxon>Fabaceae</taxon>
        <taxon>Papilionoideae</taxon>
        <taxon>50 kb inversion clade</taxon>
        <taxon>NPAAA clade</taxon>
        <taxon>Hologalegina</taxon>
        <taxon>IRL clade</taxon>
        <taxon>Trifolieae</taxon>
        <taxon>Trifolium</taxon>
    </lineage>
</organism>